<dbReference type="PANTHER" id="PTHR37299">
    <property type="entry name" value="TRANSCRIPTIONAL REGULATOR-RELATED"/>
    <property type="match status" value="1"/>
</dbReference>
<dbReference type="GO" id="GO:0000156">
    <property type="term" value="F:phosphorelay response regulator activity"/>
    <property type="evidence" value="ECO:0007669"/>
    <property type="project" value="InterPro"/>
</dbReference>
<dbReference type="EMBL" id="LN774769">
    <property type="protein sequence ID" value="CEN27644.1"/>
    <property type="molecule type" value="Genomic_DNA"/>
</dbReference>
<accession>A0A0D6DUL1</accession>
<sequence length="152" mass="17777">MKVVVALVPKTQEEQIVFNIHVLTDEHRALMARVKADEQHDIIATKGEKHYRILIKGILYFESVDKKTFVYTQDDVSEVKEKLYQIAEKLAEQKFIRISKSMILNLKKVEMIYPTLSGRFEAELDNHERVTISRKYVSELKHMLGMKGRNVD</sequence>
<proteinExistence type="predicted"/>
<dbReference type="GO" id="GO:0003677">
    <property type="term" value="F:DNA binding"/>
    <property type="evidence" value="ECO:0007669"/>
    <property type="project" value="UniProtKB-KW"/>
</dbReference>
<organism evidence="2 3">
    <name type="scientific">Pseudolactococcus piscium MKFS47</name>
    <dbReference type="NCBI Taxonomy" id="297352"/>
    <lineage>
        <taxon>Bacteria</taxon>
        <taxon>Bacillati</taxon>
        <taxon>Bacillota</taxon>
        <taxon>Bacilli</taxon>
        <taxon>Lactobacillales</taxon>
        <taxon>Streptococcaceae</taxon>
        <taxon>Pseudolactococcus</taxon>
    </lineage>
</organism>
<dbReference type="KEGG" id="lpk:LACPI_0444"/>
<dbReference type="PROSITE" id="PS50930">
    <property type="entry name" value="HTH_LYTTR"/>
    <property type="match status" value="1"/>
</dbReference>
<evidence type="ECO:0000313" key="3">
    <source>
        <dbReference type="Proteomes" id="UP000033166"/>
    </source>
</evidence>
<dbReference type="PANTHER" id="PTHR37299:SF4">
    <property type="entry name" value="TRANSCRIPTIONAL REGULATOR"/>
    <property type="match status" value="1"/>
</dbReference>
<dbReference type="InterPro" id="IPR007492">
    <property type="entry name" value="LytTR_DNA-bd_dom"/>
</dbReference>
<gene>
    <name evidence="2" type="ORF">LACPI_0444</name>
</gene>
<keyword evidence="2" id="KW-0238">DNA-binding</keyword>
<dbReference type="HOGENOM" id="CLU_106729_0_0_9"/>
<reference evidence="3" key="1">
    <citation type="submission" date="2015-01" db="EMBL/GenBank/DDBJ databases">
        <authorList>
            <person name="Andreevskaya M."/>
        </authorList>
    </citation>
    <scope>NUCLEOTIDE SEQUENCE [LARGE SCALE GENOMIC DNA]</scope>
    <source>
        <strain evidence="3">MKFS47</strain>
    </source>
</reference>
<dbReference type="STRING" id="1364.LP2241_20088"/>
<feature type="domain" description="HTH LytTR-type" evidence="1">
    <location>
        <begin position="42"/>
        <end position="146"/>
    </location>
</feature>
<dbReference type="SMART" id="SM00850">
    <property type="entry name" value="LytTR"/>
    <property type="match status" value="1"/>
</dbReference>
<evidence type="ECO:0000259" key="1">
    <source>
        <dbReference type="PROSITE" id="PS50930"/>
    </source>
</evidence>
<evidence type="ECO:0000313" key="2">
    <source>
        <dbReference type="EMBL" id="CEN27644.1"/>
    </source>
</evidence>
<dbReference type="AlphaFoldDB" id="A0A0D6DUL1"/>
<name>A0A0D6DUL1_9LACT</name>
<dbReference type="Pfam" id="PF04397">
    <property type="entry name" value="LytTR"/>
    <property type="match status" value="1"/>
</dbReference>
<protein>
    <submittedName>
        <fullName evidence="2">LytTr DNA-binding domain protein</fullName>
    </submittedName>
</protein>
<dbReference type="Gene3D" id="2.40.50.1020">
    <property type="entry name" value="LytTr DNA-binding domain"/>
    <property type="match status" value="1"/>
</dbReference>
<dbReference type="InterPro" id="IPR046947">
    <property type="entry name" value="LytR-like"/>
</dbReference>
<dbReference type="RefSeq" id="WP_047914902.1">
    <property type="nucleotide sequence ID" value="NZ_LN774769.1"/>
</dbReference>
<dbReference type="Proteomes" id="UP000033166">
    <property type="component" value="Chromosome I"/>
</dbReference>